<keyword evidence="2" id="KW-1185">Reference proteome</keyword>
<reference evidence="1 2" key="1">
    <citation type="submission" date="2019-09" db="EMBL/GenBank/DDBJ databases">
        <authorList>
            <person name="Li Y."/>
        </authorList>
    </citation>
    <scope>NUCLEOTIDE SEQUENCE [LARGE SCALE GENOMIC DNA]</scope>
    <source>
        <strain evidence="1 2">L3-3HA</strain>
    </source>
</reference>
<evidence type="ECO:0000313" key="1">
    <source>
        <dbReference type="EMBL" id="KAA8997774.1"/>
    </source>
</evidence>
<accession>A0A5J5FVP3</accession>
<dbReference type="AlphaFoldDB" id="A0A5J5FVP3"/>
<sequence>MLAQGWLDFCPLREEGLCENDD</sequence>
<dbReference type="EMBL" id="VYKJ01000010">
    <property type="protein sequence ID" value="KAA8997774.1"/>
    <property type="molecule type" value="Genomic_DNA"/>
</dbReference>
<organism evidence="1 2">
    <name type="scientific">Affinibrenneria salicis</name>
    <dbReference type="NCBI Taxonomy" id="2590031"/>
    <lineage>
        <taxon>Bacteria</taxon>
        <taxon>Pseudomonadati</taxon>
        <taxon>Pseudomonadota</taxon>
        <taxon>Gammaproteobacteria</taxon>
        <taxon>Enterobacterales</taxon>
        <taxon>Pectobacteriaceae</taxon>
        <taxon>Affinibrenneria</taxon>
    </lineage>
</organism>
<gene>
    <name evidence="1" type="ORF">FJU30_17730</name>
</gene>
<evidence type="ECO:0000313" key="2">
    <source>
        <dbReference type="Proteomes" id="UP000335415"/>
    </source>
</evidence>
<protein>
    <submittedName>
        <fullName evidence="1">Uncharacterized protein</fullName>
    </submittedName>
</protein>
<comment type="caution">
    <text evidence="1">The sequence shown here is derived from an EMBL/GenBank/DDBJ whole genome shotgun (WGS) entry which is preliminary data.</text>
</comment>
<proteinExistence type="predicted"/>
<dbReference type="Proteomes" id="UP000335415">
    <property type="component" value="Unassembled WGS sequence"/>
</dbReference>
<name>A0A5J5FVP3_9GAMM</name>